<organism evidence="1 2">
    <name type="scientific">Caerostris extrusa</name>
    <name type="common">Bark spider</name>
    <name type="synonym">Caerostris bankana</name>
    <dbReference type="NCBI Taxonomy" id="172846"/>
    <lineage>
        <taxon>Eukaryota</taxon>
        <taxon>Metazoa</taxon>
        <taxon>Ecdysozoa</taxon>
        <taxon>Arthropoda</taxon>
        <taxon>Chelicerata</taxon>
        <taxon>Arachnida</taxon>
        <taxon>Araneae</taxon>
        <taxon>Araneomorphae</taxon>
        <taxon>Entelegynae</taxon>
        <taxon>Araneoidea</taxon>
        <taxon>Araneidae</taxon>
        <taxon>Caerostris</taxon>
    </lineage>
</organism>
<reference evidence="1 2" key="1">
    <citation type="submission" date="2021-06" db="EMBL/GenBank/DDBJ databases">
        <title>Caerostris extrusa draft genome.</title>
        <authorList>
            <person name="Kono N."/>
            <person name="Arakawa K."/>
        </authorList>
    </citation>
    <scope>NUCLEOTIDE SEQUENCE [LARGE SCALE GENOMIC DNA]</scope>
</reference>
<keyword evidence="2" id="KW-1185">Reference proteome</keyword>
<evidence type="ECO:0000313" key="1">
    <source>
        <dbReference type="EMBL" id="GIX68021.1"/>
    </source>
</evidence>
<gene>
    <name evidence="1" type="ORF">CEXT_195051</name>
</gene>
<dbReference type="AlphaFoldDB" id="A0AAV4M9F2"/>
<dbReference type="EMBL" id="BPLR01001917">
    <property type="protein sequence ID" value="GIX68021.1"/>
    <property type="molecule type" value="Genomic_DNA"/>
</dbReference>
<evidence type="ECO:0000313" key="2">
    <source>
        <dbReference type="Proteomes" id="UP001054945"/>
    </source>
</evidence>
<comment type="caution">
    <text evidence="1">The sequence shown here is derived from an EMBL/GenBank/DDBJ whole genome shotgun (WGS) entry which is preliminary data.</text>
</comment>
<sequence>MNPNKFWSEKEDEVHNKRGEVPFTIKRGYLISEWGVPRGSPGAMAQFHTWSPGSWCTRTSSLAALIELQPPRPPESKELLHPQSKPYCEDYLESKTFYL</sequence>
<dbReference type="Proteomes" id="UP001054945">
    <property type="component" value="Unassembled WGS sequence"/>
</dbReference>
<protein>
    <submittedName>
        <fullName evidence="1">Uncharacterized protein</fullName>
    </submittedName>
</protein>
<name>A0AAV4M9F2_CAEEX</name>
<proteinExistence type="predicted"/>
<accession>A0AAV4M9F2</accession>